<name>A0A8U0HS88_9EURY</name>
<evidence type="ECO:0000259" key="2">
    <source>
        <dbReference type="PROSITE" id="PS50943"/>
    </source>
</evidence>
<feature type="region of interest" description="Disordered" evidence="1">
    <location>
        <begin position="59"/>
        <end position="79"/>
    </location>
</feature>
<dbReference type="CDD" id="cd00093">
    <property type="entry name" value="HTH_XRE"/>
    <property type="match status" value="1"/>
</dbReference>
<dbReference type="EMBL" id="CP096659">
    <property type="protein sequence ID" value="UPV73729.1"/>
    <property type="molecule type" value="Genomic_DNA"/>
</dbReference>
<dbReference type="KEGG" id="halx:M0R89_14425"/>
<sequence length="157" mass="18047">MSTTQPTSTTTESSTDTTEPKYRDEEFLREAYCEKGLSQREIAARCGCSRGAIRHHMDKFDISPRSTRSPSDRPANFDTKENGYERWRCQAGETDDYVYVHRLLATLKVDDLSELEGMHVHHKDGHPFDNRPDNIEVVSPAEHRQKHADDEPLKAEQ</sequence>
<dbReference type="InterPro" id="IPR044925">
    <property type="entry name" value="His-Me_finger_sf"/>
</dbReference>
<proteinExistence type="predicted"/>
<feature type="region of interest" description="Disordered" evidence="1">
    <location>
        <begin position="1"/>
        <end position="24"/>
    </location>
</feature>
<evidence type="ECO:0000313" key="4">
    <source>
        <dbReference type="Proteomes" id="UP000830729"/>
    </source>
</evidence>
<feature type="compositionally biased region" description="Low complexity" evidence="1">
    <location>
        <begin position="1"/>
        <end position="17"/>
    </location>
</feature>
<keyword evidence="4" id="KW-1185">Reference proteome</keyword>
<dbReference type="Gene3D" id="3.90.75.20">
    <property type="match status" value="1"/>
</dbReference>
<feature type="compositionally biased region" description="Basic and acidic residues" evidence="1">
    <location>
        <begin position="120"/>
        <end position="134"/>
    </location>
</feature>
<feature type="region of interest" description="Disordered" evidence="1">
    <location>
        <begin position="120"/>
        <end position="157"/>
    </location>
</feature>
<organism evidence="3 4">
    <name type="scientific">Halorussus limi</name>
    <dbReference type="NCBI Taxonomy" id="2938695"/>
    <lineage>
        <taxon>Archaea</taxon>
        <taxon>Methanobacteriati</taxon>
        <taxon>Methanobacteriota</taxon>
        <taxon>Stenosarchaea group</taxon>
        <taxon>Halobacteria</taxon>
        <taxon>Halobacteriales</taxon>
        <taxon>Haladaptataceae</taxon>
        <taxon>Halorussus</taxon>
    </lineage>
</organism>
<protein>
    <submittedName>
        <fullName evidence="3">HNH endonuclease</fullName>
    </submittedName>
</protein>
<evidence type="ECO:0000256" key="1">
    <source>
        <dbReference type="SAM" id="MobiDB-lite"/>
    </source>
</evidence>
<dbReference type="RefSeq" id="WP_248649781.1">
    <property type="nucleotide sequence ID" value="NZ_CP096659.1"/>
</dbReference>
<keyword evidence="3" id="KW-0378">Hydrolase</keyword>
<dbReference type="CDD" id="cd00085">
    <property type="entry name" value="HNHc"/>
    <property type="match status" value="1"/>
</dbReference>
<reference evidence="3 4" key="1">
    <citation type="submission" date="2022-04" db="EMBL/GenBank/DDBJ databases">
        <title>Diverse halophilic archaea isolated from saline environments.</title>
        <authorList>
            <person name="Cui H.-L."/>
        </authorList>
    </citation>
    <scope>NUCLEOTIDE SEQUENCE [LARGE SCALE GENOMIC DNA]</scope>
    <source>
        <strain evidence="3 4">XZYJT49</strain>
    </source>
</reference>
<dbReference type="Pfam" id="PF13392">
    <property type="entry name" value="HNH_3"/>
    <property type="match status" value="1"/>
</dbReference>
<feature type="domain" description="HTH cro/C1-type" evidence="2">
    <location>
        <begin position="28"/>
        <end position="55"/>
    </location>
</feature>
<dbReference type="PROSITE" id="PS50943">
    <property type="entry name" value="HTH_CROC1"/>
    <property type="match status" value="1"/>
</dbReference>
<dbReference type="GO" id="GO:0004519">
    <property type="term" value="F:endonuclease activity"/>
    <property type="evidence" value="ECO:0007669"/>
    <property type="project" value="UniProtKB-KW"/>
</dbReference>
<dbReference type="InterPro" id="IPR001387">
    <property type="entry name" value="Cro/C1-type_HTH"/>
</dbReference>
<gene>
    <name evidence="3" type="ORF">M0R89_14425</name>
</gene>
<dbReference type="Proteomes" id="UP000830729">
    <property type="component" value="Chromosome"/>
</dbReference>
<feature type="compositionally biased region" description="Low complexity" evidence="1">
    <location>
        <begin position="63"/>
        <end position="74"/>
    </location>
</feature>
<dbReference type="AlphaFoldDB" id="A0A8U0HS88"/>
<dbReference type="SUPFAM" id="SSF54060">
    <property type="entry name" value="His-Me finger endonucleases"/>
    <property type="match status" value="1"/>
</dbReference>
<keyword evidence="3" id="KW-0255">Endonuclease</keyword>
<feature type="compositionally biased region" description="Basic and acidic residues" evidence="1">
    <location>
        <begin position="141"/>
        <end position="157"/>
    </location>
</feature>
<dbReference type="InterPro" id="IPR003615">
    <property type="entry name" value="HNH_nuc"/>
</dbReference>
<keyword evidence="3" id="KW-0540">Nuclease</keyword>
<accession>A0A8U0HS88</accession>
<evidence type="ECO:0000313" key="3">
    <source>
        <dbReference type="EMBL" id="UPV73729.1"/>
    </source>
</evidence>
<dbReference type="GeneID" id="72186418"/>